<sequence length="316" mass="34876">MHNPFPSMYALPIFAGAVAVLTVASIIGWVLKLRFAPEEPHGVIDNLNSRIRAWWWMVGVLAAAFWFGKGGVIVLFGLLSFFALREYITLCYTRRGDHLVLLLAFFIALPVQYALVWIEWYGLYAIFIPVYAFLLLPIFAALSADTTRFLERASKVQWGLMICVFCLSHVPALMTLNIPGFEGRNLLLIAFLVIVVQGSDVLQYVWGKLLGKHKVAPALSPSKTWEGLIGGVASATVLGAALHGITPFTPVEAALVALVICLMGFFGGLVMSAIKRDRGVKDWGHMIEGHGGILDRLDSVVFAAPIFFHLVRYGWQ</sequence>
<evidence type="ECO:0000313" key="2">
    <source>
        <dbReference type="EMBL" id="GAA4788543.1"/>
    </source>
</evidence>
<feature type="transmembrane region" description="Helical" evidence="1">
    <location>
        <begin position="227"/>
        <end position="248"/>
    </location>
</feature>
<evidence type="ECO:0000313" key="3">
    <source>
        <dbReference type="Proteomes" id="UP001499959"/>
    </source>
</evidence>
<feature type="transmembrane region" description="Helical" evidence="1">
    <location>
        <begin position="121"/>
        <end position="144"/>
    </location>
</feature>
<feature type="transmembrane region" description="Helical" evidence="1">
    <location>
        <begin position="156"/>
        <end position="174"/>
    </location>
</feature>
<proteinExistence type="predicted"/>
<keyword evidence="1" id="KW-0812">Transmembrane</keyword>
<organism evidence="2 3">
    <name type="scientific">Lysobacter hankyongensis</name>
    <dbReference type="NCBI Taxonomy" id="1176535"/>
    <lineage>
        <taxon>Bacteria</taxon>
        <taxon>Pseudomonadati</taxon>
        <taxon>Pseudomonadota</taxon>
        <taxon>Gammaproteobacteria</taxon>
        <taxon>Lysobacterales</taxon>
        <taxon>Lysobacteraceae</taxon>
        <taxon>Lysobacter</taxon>
    </lineage>
</organism>
<reference evidence="3" key="1">
    <citation type="journal article" date="2019" name="Int. J. Syst. Evol. Microbiol.">
        <title>The Global Catalogue of Microorganisms (GCM) 10K type strain sequencing project: providing services to taxonomists for standard genome sequencing and annotation.</title>
        <authorList>
            <consortium name="The Broad Institute Genomics Platform"/>
            <consortium name="The Broad Institute Genome Sequencing Center for Infectious Disease"/>
            <person name="Wu L."/>
            <person name="Ma J."/>
        </authorList>
    </citation>
    <scope>NUCLEOTIDE SEQUENCE [LARGE SCALE GENOMIC DNA]</scope>
    <source>
        <strain evidence="3">JCM 18204</strain>
    </source>
</reference>
<comment type="caution">
    <text evidence="2">The sequence shown here is derived from an EMBL/GenBank/DDBJ whole genome shotgun (WGS) entry which is preliminary data.</text>
</comment>
<protein>
    <submittedName>
        <fullName evidence="2">Phosphatidate cytidylyltransferase</fullName>
    </submittedName>
</protein>
<name>A0ABP9B0E4_9GAMM</name>
<dbReference type="RefSeq" id="WP_345302408.1">
    <property type="nucleotide sequence ID" value="NZ_BAABJE010000005.1"/>
</dbReference>
<keyword evidence="2" id="KW-0548">Nucleotidyltransferase</keyword>
<dbReference type="Pfam" id="PF01148">
    <property type="entry name" value="CTP_transf_1"/>
    <property type="match status" value="1"/>
</dbReference>
<dbReference type="Proteomes" id="UP001499959">
    <property type="component" value="Unassembled WGS sequence"/>
</dbReference>
<feature type="transmembrane region" description="Helical" evidence="1">
    <location>
        <begin position="186"/>
        <end position="206"/>
    </location>
</feature>
<dbReference type="GO" id="GO:0016779">
    <property type="term" value="F:nucleotidyltransferase activity"/>
    <property type="evidence" value="ECO:0007669"/>
    <property type="project" value="UniProtKB-KW"/>
</dbReference>
<dbReference type="EMBL" id="BAABJE010000005">
    <property type="protein sequence ID" value="GAA4788543.1"/>
    <property type="molecule type" value="Genomic_DNA"/>
</dbReference>
<keyword evidence="2" id="KW-0808">Transferase</keyword>
<keyword evidence="3" id="KW-1185">Reference proteome</keyword>
<keyword evidence="1" id="KW-1133">Transmembrane helix</keyword>
<evidence type="ECO:0000256" key="1">
    <source>
        <dbReference type="SAM" id="Phobius"/>
    </source>
</evidence>
<feature type="transmembrane region" description="Helical" evidence="1">
    <location>
        <begin position="54"/>
        <end position="84"/>
    </location>
</feature>
<feature type="transmembrane region" description="Helical" evidence="1">
    <location>
        <begin position="9"/>
        <end position="31"/>
    </location>
</feature>
<feature type="transmembrane region" description="Helical" evidence="1">
    <location>
        <begin position="96"/>
        <end position="115"/>
    </location>
</feature>
<dbReference type="PANTHER" id="PTHR43535:SF1">
    <property type="entry name" value="PHOSPHATIDATE CYTIDYLYLTRANSFERASE"/>
    <property type="match status" value="1"/>
</dbReference>
<dbReference type="PANTHER" id="PTHR43535">
    <property type="entry name" value="PHOSPHATIDATE CYTIDYLYLTRANSFERASE"/>
    <property type="match status" value="1"/>
</dbReference>
<gene>
    <name evidence="2" type="ORF">GCM10023307_12020</name>
</gene>
<accession>A0ABP9B0E4</accession>
<keyword evidence="1" id="KW-0472">Membrane</keyword>
<feature type="transmembrane region" description="Helical" evidence="1">
    <location>
        <begin position="254"/>
        <end position="274"/>
    </location>
</feature>